<feature type="short sequence motif" description="Q motif" evidence="6">
    <location>
        <begin position="2"/>
        <end position="30"/>
    </location>
</feature>
<evidence type="ECO:0000256" key="7">
    <source>
        <dbReference type="SAM" id="MobiDB-lite"/>
    </source>
</evidence>
<dbReference type="PANTHER" id="PTHR47959">
    <property type="entry name" value="ATP-DEPENDENT RNA HELICASE RHLE-RELATED"/>
    <property type="match status" value="1"/>
</dbReference>
<keyword evidence="1" id="KW-0547">Nucleotide-binding</keyword>
<dbReference type="Gene3D" id="3.40.50.300">
    <property type="entry name" value="P-loop containing nucleotide triphosphate hydrolases"/>
    <property type="match status" value="2"/>
</dbReference>
<feature type="compositionally biased region" description="Acidic residues" evidence="7">
    <location>
        <begin position="374"/>
        <end position="383"/>
    </location>
</feature>
<dbReference type="PROSITE" id="PS51195">
    <property type="entry name" value="Q_MOTIF"/>
    <property type="match status" value="1"/>
</dbReference>
<dbReference type="KEGG" id="tmk:QGN29_09345"/>
<evidence type="ECO:0000256" key="6">
    <source>
        <dbReference type="PROSITE-ProRule" id="PRU00552"/>
    </source>
</evidence>
<dbReference type="GO" id="GO:0005829">
    <property type="term" value="C:cytosol"/>
    <property type="evidence" value="ECO:0007669"/>
    <property type="project" value="TreeGrafter"/>
</dbReference>
<feature type="region of interest" description="Disordered" evidence="7">
    <location>
        <begin position="371"/>
        <end position="649"/>
    </location>
</feature>
<evidence type="ECO:0000256" key="5">
    <source>
        <dbReference type="ARBA" id="ARBA00038437"/>
    </source>
</evidence>
<feature type="domain" description="Helicase ATP-binding" evidence="8">
    <location>
        <begin position="33"/>
        <end position="208"/>
    </location>
</feature>
<dbReference type="PROSITE" id="PS51194">
    <property type="entry name" value="HELICASE_CTER"/>
    <property type="match status" value="1"/>
</dbReference>
<dbReference type="AlphaFoldDB" id="A0AA52EAK0"/>
<feature type="compositionally biased region" description="Basic residues" evidence="7">
    <location>
        <begin position="387"/>
        <end position="396"/>
    </location>
</feature>
<dbReference type="EMBL" id="CP123872">
    <property type="protein sequence ID" value="WND01757.1"/>
    <property type="molecule type" value="Genomic_DNA"/>
</dbReference>
<feature type="domain" description="Helicase C-terminal" evidence="9">
    <location>
        <begin position="231"/>
        <end position="382"/>
    </location>
</feature>
<dbReference type="CDD" id="cd18787">
    <property type="entry name" value="SF2_C_DEAD"/>
    <property type="match status" value="1"/>
</dbReference>
<feature type="compositionally biased region" description="Low complexity" evidence="7">
    <location>
        <begin position="398"/>
        <end position="409"/>
    </location>
</feature>
<dbReference type="InterPro" id="IPR027417">
    <property type="entry name" value="P-loop_NTPase"/>
</dbReference>
<dbReference type="GO" id="GO:0003724">
    <property type="term" value="F:RNA helicase activity"/>
    <property type="evidence" value="ECO:0007669"/>
    <property type="project" value="InterPro"/>
</dbReference>
<keyword evidence="4" id="KW-0067">ATP-binding</keyword>
<feature type="compositionally biased region" description="Basic and acidic residues" evidence="7">
    <location>
        <begin position="470"/>
        <end position="633"/>
    </location>
</feature>
<dbReference type="InterPro" id="IPR044742">
    <property type="entry name" value="DEAD/DEAH_RhlB"/>
</dbReference>
<evidence type="ECO:0000256" key="3">
    <source>
        <dbReference type="ARBA" id="ARBA00022806"/>
    </source>
</evidence>
<accession>A0AA52EAK0</accession>
<dbReference type="CDD" id="cd00268">
    <property type="entry name" value="DEADc"/>
    <property type="match status" value="1"/>
</dbReference>
<organism evidence="11 12">
    <name type="scientific">Temperatibacter marinus</name>
    <dbReference type="NCBI Taxonomy" id="1456591"/>
    <lineage>
        <taxon>Bacteria</taxon>
        <taxon>Pseudomonadati</taxon>
        <taxon>Pseudomonadota</taxon>
        <taxon>Alphaproteobacteria</taxon>
        <taxon>Kordiimonadales</taxon>
        <taxon>Temperatibacteraceae</taxon>
        <taxon>Temperatibacter</taxon>
    </lineage>
</organism>
<dbReference type="InterPro" id="IPR001650">
    <property type="entry name" value="Helicase_C-like"/>
</dbReference>
<dbReference type="Pfam" id="PF00271">
    <property type="entry name" value="Helicase_C"/>
    <property type="match status" value="1"/>
</dbReference>
<dbReference type="InterPro" id="IPR011545">
    <property type="entry name" value="DEAD/DEAH_box_helicase_dom"/>
</dbReference>
<name>A0AA52EAK0_9PROT</name>
<proteinExistence type="inferred from homology"/>
<evidence type="ECO:0000259" key="8">
    <source>
        <dbReference type="PROSITE" id="PS51192"/>
    </source>
</evidence>
<protein>
    <submittedName>
        <fullName evidence="11">DEAD/DEAH box helicase</fullName>
    </submittedName>
</protein>
<dbReference type="PANTHER" id="PTHR47959:SF13">
    <property type="entry name" value="ATP-DEPENDENT RNA HELICASE RHLE"/>
    <property type="match status" value="1"/>
</dbReference>
<dbReference type="InterPro" id="IPR050079">
    <property type="entry name" value="DEAD_box_RNA_helicase"/>
</dbReference>
<feature type="compositionally biased region" description="Basic and acidic residues" evidence="7">
    <location>
        <begin position="416"/>
        <end position="463"/>
    </location>
</feature>
<dbReference type="InterPro" id="IPR014014">
    <property type="entry name" value="RNA_helicase_DEAD_Q_motif"/>
</dbReference>
<dbReference type="GO" id="GO:0016787">
    <property type="term" value="F:hydrolase activity"/>
    <property type="evidence" value="ECO:0007669"/>
    <property type="project" value="UniProtKB-KW"/>
</dbReference>
<evidence type="ECO:0000256" key="4">
    <source>
        <dbReference type="ARBA" id="ARBA00022840"/>
    </source>
</evidence>
<evidence type="ECO:0000256" key="2">
    <source>
        <dbReference type="ARBA" id="ARBA00022801"/>
    </source>
</evidence>
<dbReference type="Proteomes" id="UP001268683">
    <property type="component" value="Chromosome"/>
</dbReference>
<dbReference type="RefSeq" id="WP_310797587.1">
    <property type="nucleotide sequence ID" value="NZ_CP123872.1"/>
</dbReference>
<comment type="similarity">
    <text evidence="5">Belongs to the DEAD box helicase family.</text>
</comment>
<keyword evidence="2" id="KW-0378">Hydrolase</keyword>
<evidence type="ECO:0000313" key="11">
    <source>
        <dbReference type="EMBL" id="WND01757.1"/>
    </source>
</evidence>
<evidence type="ECO:0000259" key="10">
    <source>
        <dbReference type="PROSITE" id="PS51195"/>
    </source>
</evidence>
<keyword evidence="12" id="KW-1185">Reference proteome</keyword>
<evidence type="ECO:0000313" key="12">
    <source>
        <dbReference type="Proteomes" id="UP001268683"/>
    </source>
</evidence>
<dbReference type="PROSITE" id="PS51192">
    <property type="entry name" value="HELICASE_ATP_BIND_1"/>
    <property type="match status" value="1"/>
</dbReference>
<dbReference type="SUPFAM" id="SSF52540">
    <property type="entry name" value="P-loop containing nucleoside triphosphate hydrolases"/>
    <property type="match status" value="1"/>
</dbReference>
<evidence type="ECO:0000256" key="1">
    <source>
        <dbReference type="ARBA" id="ARBA00022741"/>
    </source>
</evidence>
<dbReference type="GO" id="GO:0003676">
    <property type="term" value="F:nucleic acid binding"/>
    <property type="evidence" value="ECO:0007669"/>
    <property type="project" value="InterPro"/>
</dbReference>
<dbReference type="SMART" id="SM00490">
    <property type="entry name" value="HELICc"/>
    <property type="match status" value="1"/>
</dbReference>
<feature type="compositionally biased region" description="Basic residues" evidence="7">
    <location>
        <begin position="634"/>
        <end position="649"/>
    </location>
</feature>
<feature type="domain" description="DEAD-box RNA helicase Q" evidence="10">
    <location>
        <begin position="2"/>
        <end position="30"/>
    </location>
</feature>
<reference evidence="11" key="1">
    <citation type="submission" date="2023-04" db="EMBL/GenBank/DDBJ databases">
        <title>Complete genome sequence of Temperatibacter marinus.</title>
        <authorList>
            <person name="Rong J.-C."/>
            <person name="Yi M.-L."/>
            <person name="Zhao Q."/>
        </authorList>
    </citation>
    <scope>NUCLEOTIDE SEQUENCE</scope>
    <source>
        <strain evidence="11">NBRC 110045</strain>
    </source>
</reference>
<dbReference type="SMART" id="SM00487">
    <property type="entry name" value="DEXDc"/>
    <property type="match status" value="1"/>
</dbReference>
<dbReference type="GO" id="GO:0005524">
    <property type="term" value="F:ATP binding"/>
    <property type="evidence" value="ECO:0007669"/>
    <property type="project" value="UniProtKB-KW"/>
</dbReference>
<dbReference type="Pfam" id="PF00270">
    <property type="entry name" value="DEAD"/>
    <property type="match status" value="1"/>
</dbReference>
<sequence>MSEFSVLGLDKRIIKNLDALGIDTPTPIQARGIPLIMNGRDVMGLAQTGTGKTAAFALPIIHRLLEEGGQPAPKTVKALILSPTRELASQIAENLYNYTRYTPLKVLCVVGGQPIHVQKRKLEKGIDILVATPGRLLDLVSRRAIELDQCHNLVLDEADQMLDLGFIEPLKEIAELLNPERQTLLFSATMPKQMAELSKAYLTNPERLQVSAPGKAADKVRQSVHFLNQRGKTTLLKKCFNENPDDISLVFVRTKINVDKIVKHLRECGFKAEGIHGDKRQRERDRAIKKFKAGEVNILVATDVAARGIDIPSVSHVYNYDLPEQSDNYVHRIGRTARAGREGDAVAFCSPNEVPLLRDIERLMKIRIPIASGEEPDESEIEEDSRRRGKGGRGRGRSGASRSGSARGGKVSHNKSGFEARKSKGKRPDLREQEDRKEFFKKPNDRSDDKKSRKSWGERKAAEEGMPSERQSKSRSEREKDGSKFVKGRSSDTRRKGPKDPDARGQYDDRRPSKKRRDNDEERPARRGKSESRSRRDYNDDRPARRDRSDDSRPARRDRSDDRPARRDRSDDRPARRDRSDDRPARRERSDDRPARRERSDDRPARRDRSDDRPARRDQSERRPTNTKGEGRPLKKRVSKGANAKLKRR</sequence>
<evidence type="ECO:0000259" key="9">
    <source>
        <dbReference type="PROSITE" id="PS51194"/>
    </source>
</evidence>
<keyword evidence="3 11" id="KW-0347">Helicase</keyword>
<gene>
    <name evidence="11" type="ORF">QGN29_09345</name>
</gene>
<dbReference type="InterPro" id="IPR014001">
    <property type="entry name" value="Helicase_ATP-bd"/>
</dbReference>